<keyword evidence="4" id="KW-1185">Reference proteome</keyword>
<dbReference type="OrthoDB" id="9808843at2"/>
<dbReference type="EMBL" id="AZAC01000008">
    <property type="protein sequence ID" value="KIX14760.1"/>
    <property type="molecule type" value="Genomic_DNA"/>
</dbReference>
<dbReference type="STRING" id="1429043.X474_06355"/>
<dbReference type="Pfam" id="PF00072">
    <property type="entry name" value="Response_reg"/>
    <property type="match status" value="1"/>
</dbReference>
<dbReference type="Proteomes" id="UP000032233">
    <property type="component" value="Unassembled WGS sequence"/>
</dbReference>
<comment type="caution">
    <text evidence="1">Lacks conserved residue(s) required for the propagation of feature annotation.</text>
</comment>
<comment type="caution">
    <text evidence="3">The sequence shown here is derived from an EMBL/GenBank/DDBJ whole genome shotgun (WGS) entry which is preliminary data.</text>
</comment>
<name>A0A0D2JYX4_9BACT</name>
<evidence type="ECO:0000256" key="1">
    <source>
        <dbReference type="PROSITE-ProRule" id="PRU00169"/>
    </source>
</evidence>
<dbReference type="RefSeq" id="WP_044347412.1">
    <property type="nucleotide sequence ID" value="NZ_AZAC01000008.1"/>
</dbReference>
<gene>
    <name evidence="3" type="ORF">X474_06355</name>
</gene>
<accession>A0A0D2JYX4</accession>
<dbReference type="Gene3D" id="3.40.50.2300">
    <property type="match status" value="1"/>
</dbReference>
<sequence>MAKILAFDPDPEASWKTVEELGHEVFSFTDQGEALDFARETKVDISILAAPEGVDLIKHLREISSNYKVVLLSSDPDLEQVKQGIRHRVCSFLFKPIIMKEMDSCLKRALLKGKTTTKVALNL</sequence>
<reference evidence="3 4" key="1">
    <citation type="submission" date="2013-11" db="EMBL/GenBank/DDBJ databases">
        <title>Metagenomic analysis of a methanogenic consortium involved in long chain n-alkane degradation.</title>
        <authorList>
            <person name="Davidova I.A."/>
            <person name="Callaghan A.V."/>
            <person name="Wawrik B."/>
            <person name="Pruitt S."/>
            <person name="Marks C."/>
            <person name="Duncan K.E."/>
            <person name="Suflita J.M."/>
        </authorList>
    </citation>
    <scope>NUCLEOTIDE SEQUENCE [LARGE SCALE GENOMIC DNA]</scope>
    <source>
        <strain evidence="3 4">SPR</strain>
    </source>
</reference>
<organism evidence="3 4">
    <name type="scientific">Dethiosulfatarculus sandiegensis</name>
    <dbReference type="NCBI Taxonomy" id="1429043"/>
    <lineage>
        <taxon>Bacteria</taxon>
        <taxon>Pseudomonadati</taxon>
        <taxon>Thermodesulfobacteriota</taxon>
        <taxon>Desulfarculia</taxon>
        <taxon>Desulfarculales</taxon>
        <taxon>Desulfarculaceae</taxon>
        <taxon>Dethiosulfatarculus</taxon>
    </lineage>
</organism>
<protein>
    <recommendedName>
        <fullName evidence="2">Response regulatory domain-containing protein</fullName>
    </recommendedName>
</protein>
<proteinExistence type="predicted"/>
<dbReference type="AlphaFoldDB" id="A0A0D2JYX4"/>
<evidence type="ECO:0000313" key="4">
    <source>
        <dbReference type="Proteomes" id="UP000032233"/>
    </source>
</evidence>
<dbReference type="InParanoid" id="A0A0D2JYX4"/>
<evidence type="ECO:0000259" key="2">
    <source>
        <dbReference type="PROSITE" id="PS50110"/>
    </source>
</evidence>
<dbReference type="GO" id="GO:0000160">
    <property type="term" value="P:phosphorelay signal transduction system"/>
    <property type="evidence" value="ECO:0007669"/>
    <property type="project" value="InterPro"/>
</dbReference>
<evidence type="ECO:0000313" key="3">
    <source>
        <dbReference type="EMBL" id="KIX14760.1"/>
    </source>
</evidence>
<feature type="domain" description="Response regulatory" evidence="2">
    <location>
        <begin position="3"/>
        <end position="110"/>
    </location>
</feature>
<dbReference type="InterPro" id="IPR001789">
    <property type="entry name" value="Sig_transdc_resp-reg_receiver"/>
</dbReference>
<dbReference type="PROSITE" id="PS50110">
    <property type="entry name" value="RESPONSE_REGULATORY"/>
    <property type="match status" value="1"/>
</dbReference>
<dbReference type="SUPFAM" id="SSF52172">
    <property type="entry name" value="CheY-like"/>
    <property type="match status" value="1"/>
</dbReference>
<dbReference type="InterPro" id="IPR011006">
    <property type="entry name" value="CheY-like_superfamily"/>
</dbReference>